<dbReference type="GO" id="GO:0006310">
    <property type="term" value="P:DNA recombination"/>
    <property type="evidence" value="ECO:0007669"/>
    <property type="project" value="UniProtKB-KW"/>
</dbReference>
<comment type="similarity">
    <text evidence="1">Belongs to the 'phage' integrase family.</text>
</comment>
<evidence type="ECO:0000256" key="4">
    <source>
        <dbReference type="ARBA" id="ARBA00023172"/>
    </source>
</evidence>
<evidence type="ECO:0000313" key="6">
    <source>
        <dbReference type="EMBL" id="ROR38186.1"/>
    </source>
</evidence>
<dbReference type="RefSeq" id="WP_162870278.1">
    <property type="nucleotide sequence ID" value="NZ_RJVJ01000002.1"/>
</dbReference>
<gene>
    <name evidence="6" type="ORF">EDD39_6362</name>
</gene>
<accession>A0A8G1UE40</accession>
<dbReference type="InterPro" id="IPR002104">
    <property type="entry name" value="Integrase_catalytic"/>
</dbReference>
<dbReference type="InterPro" id="IPR050808">
    <property type="entry name" value="Phage_Integrase"/>
</dbReference>
<dbReference type="InterPro" id="IPR010998">
    <property type="entry name" value="Integrase_recombinase_N"/>
</dbReference>
<protein>
    <submittedName>
        <fullName evidence="6">Site-specific recombinase XerD</fullName>
    </submittedName>
</protein>
<dbReference type="Gene3D" id="1.10.150.130">
    <property type="match status" value="1"/>
</dbReference>
<dbReference type="Pfam" id="PF00589">
    <property type="entry name" value="Phage_integrase"/>
    <property type="match status" value="1"/>
</dbReference>
<dbReference type="Gene3D" id="1.10.443.10">
    <property type="entry name" value="Intergrase catalytic core"/>
    <property type="match status" value="1"/>
</dbReference>
<comment type="caution">
    <text evidence="6">The sequence shown here is derived from an EMBL/GenBank/DDBJ whole genome shotgun (WGS) entry which is preliminary data.</text>
</comment>
<evidence type="ECO:0000313" key="7">
    <source>
        <dbReference type="Proteomes" id="UP000267408"/>
    </source>
</evidence>
<keyword evidence="3" id="KW-0238">DNA-binding</keyword>
<dbReference type="PROSITE" id="PS51898">
    <property type="entry name" value="TYR_RECOMBINASE"/>
    <property type="match status" value="1"/>
</dbReference>
<dbReference type="Proteomes" id="UP000267408">
    <property type="component" value="Unassembled WGS sequence"/>
</dbReference>
<dbReference type="InterPro" id="IPR013762">
    <property type="entry name" value="Integrase-like_cat_sf"/>
</dbReference>
<dbReference type="PANTHER" id="PTHR30629">
    <property type="entry name" value="PROPHAGE INTEGRASE"/>
    <property type="match status" value="1"/>
</dbReference>
<evidence type="ECO:0000256" key="1">
    <source>
        <dbReference type="ARBA" id="ARBA00008857"/>
    </source>
</evidence>
<keyword evidence="2" id="KW-0229">DNA integration</keyword>
<dbReference type="GO" id="GO:0015074">
    <property type="term" value="P:DNA integration"/>
    <property type="evidence" value="ECO:0007669"/>
    <property type="project" value="UniProtKB-KW"/>
</dbReference>
<feature type="domain" description="Tyr recombinase" evidence="5">
    <location>
        <begin position="192"/>
        <end position="390"/>
    </location>
</feature>
<evidence type="ECO:0000259" key="5">
    <source>
        <dbReference type="PROSITE" id="PS51898"/>
    </source>
</evidence>
<dbReference type="SUPFAM" id="SSF56349">
    <property type="entry name" value="DNA breaking-rejoining enzymes"/>
    <property type="match status" value="1"/>
</dbReference>
<organism evidence="6 7">
    <name type="scientific">Kitasatospora cineracea</name>
    <dbReference type="NCBI Taxonomy" id="88074"/>
    <lineage>
        <taxon>Bacteria</taxon>
        <taxon>Bacillati</taxon>
        <taxon>Actinomycetota</taxon>
        <taxon>Actinomycetes</taxon>
        <taxon>Kitasatosporales</taxon>
        <taxon>Streptomycetaceae</taxon>
        <taxon>Kitasatospora</taxon>
    </lineage>
</organism>
<keyword evidence="4" id="KW-0233">DNA recombination</keyword>
<dbReference type="CDD" id="cd01189">
    <property type="entry name" value="INT_ICEBs1_C_like"/>
    <property type="match status" value="1"/>
</dbReference>
<dbReference type="AlphaFoldDB" id="A0A8G1UE40"/>
<proteinExistence type="inferred from homology"/>
<sequence length="406" mass="45359">MNQTDSQRGRVYRRCGCRDTAGRQYGARCPRLNAHSDHGRWAYAVDLPATAGKRETRRRSGFPDKNEALAALQLFLAVERTGIALNETLTVAEYLTEWLLSKQEVLKVTTYAGYHRHVHHDLIPAFGSLPLCGLRDRHVAAWSHRQLAAGRGRPTVHRCCTILSSAMNAAVSADLLARNPARNSALKRPVAPERRCWTPQQASAFLRHNAETYNDTYADIFEVILGTGMRRGEVLGLHWPEVDFQQRILFVRWTVALVNNARLTLQAPKTRASRNWVSLSPRVTAALRRQAARQRSTHPDDPHLQGMVFTRPDGSPINPKRLLHTLHRRSAEIGLPKIGLHDLRHTAATIMISSQVPLTVVSKTLRHSTLATTVNIYGHLLPQAAREAVAALADALDHADLPRESI</sequence>
<dbReference type="InterPro" id="IPR011010">
    <property type="entry name" value="DNA_brk_join_enz"/>
</dbReference>
<dbReference type="PANTHER" id="PTHR30629:SF2">
    <property type="entry name" value="PROPHAGE INTEGRASE INTS-RELATED"/>
    <property type="match status" value="1"/>
</dbReference>
<evidence type="ECO:0000256" key="2">
    <source>
        <dbReference type="ARBA" id="ARBA00022908"/>
    </source>
</evidence>
<dbReference type="GO" id="GO:0003677">
    <property type="term" value="F:DNA binding"/>
    <property type="evidence" value="ECO:0007669"/>
    <property type="project" value="UniProtKB-KW"/>
</dbReference>
<dbReference type="EMBL" id="RJVJ01000002">
    <property type="protein sequence ID" value="ROR38186.1"/>
    <property type="molecule type" value="Genomic_DNA"/>
</dbReference>
<name>A0A8G1UE40_9ACTN</name>
<evidence type="ECO:0000256" key="3">
    <source>
        <dbReference type="ARBA" id="ARBA00023125"/>
    </source>
</evidence>
<reference evidence="6 7" key="1">
    <citation type="submission" date="2018-11" db="EMBL/GenBank/DDBJ databases">
        <title>Sequencing the genomes of 1000 actinobacteria strains.</title>
        <authorList>
            <person name="Klenk H.-P."/>
        </authorList>
    </citation>
    <scope>NUCLEOTIDE SEQUENCE [LARGE SCALE GENOMIC DNA]</scope>
    <source>
        <strain evidence="6 7">DSM 44780</strain>
    </source>
</reference>